<reference evidence="2 3" key="1">
    <citation type="submission" date="2015-08" db="EMBL/GenBank/DDBJ databases">
        <title>Genome sequencing of Penicillium nordicum.</title>
        <authorList>
            <person name="Nguyen H.D."/>
            <person name="Seifert K.A."/>
        </authorList>
    </citation>
    <scope>NUCLEOTIDE SEQUENCE [LARGE SCALE GENOMIC DNA]</scope>
    <source>
        <strain evidence="2 3">DAOMC 185683</strain>
    </source>
</reference>
<organism evidence="2 3">
    <name type="scientific">Penicillium nordicum</name>
    <dbReference type="NCBI Taxonomy" id="229535"/>
    <lineage>
        <taxon>Eukaryota</taxon>
        <taxon>Fungi</taxon>
        <taxon>Dikarya</taxon>
        <taxon>Ascomycota</taxon>
        <taxon>Pezizomycotina</taxon>
        <taxon>Eurotiomycetes</taxon>
        <taxon>Eurotiomycetidae</taxon>
        <taxon>Eurotiales</taxon>
        <taxon>Aspergillaceae</taxon>
        <taxon>Penicillium</taxon>
    </lineage>
</organism>
<keyword evidence="1" id="KW-0472">Membrane</keyword>
<sequence>MTGRAIYNIDYTLILQRPRLQYTTVLYSYETKHMSVQTESKKPSCTADHLGLHMAVFFFFLFSFFFFQNGINQSPA</sequence>
<evidence type="ECO:0000256" key="1">
    <source>
        <dbReference type="SAM" id="Phobius"/>
    </source>
</evidence>
<dbReference type="Proteomes" id="UP000037696">
    <property type="component" value="Unassembled WGS sequence"/>
</dbReference>
<accession>A0A0M8P8L9</accession>
<gene>
    <name evidence="2" type="ORF">ACN38_g1634</name>
</gene>
<evidence type="ECO:0000313" key="3">
    <source>
        <dbReference type="Proteomes" id="UP000037696"/>
    </source>
</evidence>
<protein>
    <submittedName>
        <fullName evidence="2">Uncharacterized protein</fullName>
    </submittedName>
</protein>
<dbReference type="AlphaFoldDB" id="A0A0M8P8L9"/>
<name>A0A0M8P8L9_9EURO</name>
<feature type="transmembrane region" description="Helical" evidence="1">
    <location>
        <begin position="50"/>
        <end position="67"/>
    </location>
</feature>
<dbReference type="EMBL" id="LHQQ01000017">
    <property type="protein sequence ID" value="KOS47378.1"/>
    <property type="molecule type" value="Genomic_DNA"/>
</dbReference>
<keyword evidence="1" id="KW-1133">Transmembrane helix</keyword>
<proteinExistence type="predicted"/>
<keyword evidence="3" id="KW-1185">Reference proteome</keyword>
<evidence type="ECO:0000313" key="2">
    <source>
        <dbReference type="EMBL" id="KOS47378.1"/>
    </source>
</evidence>
<keyword evidence="1" id="KW-0812">Transmembrane</keyword>
<comment type="caution">
    <text evidence="2">The sequence shown here is derived from an EMBL/GenBank/DDBJ whole genome shotgun (WGS) entry which is preliminary data.</text>
</comment>